<dbReference type="Gene3D" id="3.10.620.30">
    <property type="match status" value="1"/>
</dbReference>
<dbReference type="SUPFAM" id="SSF54001">
    <property type="entry name" value="Cysteine proteinases"/>
    <property type="match status" value="1"/>
</dbReference>
<dbReference type="OrthoDB" id="409136at2759"/>
<dbReference type="EMBL" id="BDRX01000035">
    <property type="protein sequence ID" value="GBF92862.1"/>
    <property type="molecule type" value="Genomic_DNA"/>
</dbReference>
<dbReference type="Pfam" id="PF01841">
    <property type="entry name" value="Transglut_core"/>
    <property type="match status" value="1"/>
</dbReference>
<dbReference type="Gene3D" id="2.20.25.10">
    <property type="match status" value="1"/>
</dbReference>
<feature type="region of interest" description="Disordered" evidence="4">
    <location>
        <begin position="467"/>
        <end position="493"/>
    </location>
</feature>
<dbReference type="InterPro" id="IPR038765">
    <property type="entry name" value="Papain-like_cys_pep_sf"/>
</dbReference>
<dbReference type="PANTHER" id="PTHR12143:SF19">
    <property type="entry name" value="PEPTIDE-N(4)-(N-ACETYL-BETA-GLUCOSAMINYL)ASPARAGINE AMIDASE"/>
    <property type="match status" value="1"/>
</dbReference>
<evidence type="ECO:0000313" key="6">
    <source>
        <dbReference type="EMBL" id="GBF92862.1"/>
    </source>
</evidence>
<comment type="caution">
    <text evidence="6">The sequence shown here is derived from an EMBL/GenBank/DDBJ whole genome shotgun (WGS) entry which is preliminary data.</text>
</comment>
<dbReference type="InterPro" id="IPR002931">
    <property type="entry name" value="Transglutaminase-like"/>
</dbReference>
<organism evidence="6 7">
    <name type="scientific">Raphidocelis subcapitata</name>
    <dbReference type="NCBI Taxonomy" id="307507"/>
    <lineage>
        <taxon>Eukaryota</taxon>
        <taxon>Viridiplantae</taxon>
        <taxon>Chlorophyta</taxon>
        <taxon>core chlorophytes</taxon>
        <taxon>Chlorophyceae</taxon>
        <taxon>CS clade</taxon>
        <taxon>Sphaeropleales</taxon>
        <taxon>Selenastraceae</taxon>
        <taxon>Raphidocelis</taxon>
    </lineage>
</organism>
<dbReference type="Proteomes" id="UP000247498">
    <property type="component" value="Unassembled WGS sequence"/>
</dbReference>
<dbReference type="GO" id="GO:0000224">
    <property type="term" value="F:peptide-N4-(N-acetyl-beta-glucosaminyl)asparagine amidase activity"/>
    <property type="evidence" value="ECO:0007669"/>
    <property type="project" value="TreeGrafter"/>
</dbReference>
<feature type="region of interest" description="Disordered" evidence="4">
    <location>
        <begin position="706"/>
        <end position="748"/>
    </location>
</feature>
<dbReference type="AlphaFoldDB" id="A0A2V0P1R1"/>
<keyword evidence="2" id="KW-0479">Metal-binding</keyword>
<dbReference type="InParanoid" id="A0A2V0P1R1"/>
<protein>
    <submittedName>
        <fullName evidence="6">Peptide-N(4)-(N-acetyl-beta-glucosaminyl) asparagine amidase</fullName>
    </submittedName>
</protein>
<dbReference type="GO" id="GO:0005829">
    <property type="term" value="C:cytosol"/>
    <property type="evidence" value="ECO:0007669"/>
    <property type="project" value="TreeGrafter"/>
</dbReference>
<evidence type="ECO:0000259" key="5">
    <source>
        <dbReference type="SMART" id="SM00460"/>
    </source>
</evidence>
<dbReference type="InterPro" id="IPR050883">
    <property type="entry name" value="PNGase"/>
</dbReference>
<name>A0A2V0P1R1_9CHLO</name>
<dbReference type="GO" id="GO:0005634">
    <property type="term" value="C:nucleus"/>
    <property type="evidence" value="ECO:0007669"/>
    <property type="project" value="TreeGrafter"/>
</dbReference>
<reference evidence="6 7" key="1">
    <citation type="journal article" date="2018" name="Sci. Rep.">
        <title>Raphidocelis subcapitata (=Pseudokirchneriella subcapitata) provides an insight into genome evolution and environmental adaptations in the Sphaeropleales.</title>
        <authorList>
            <person name="Suzuki S."/>
            <person name="Yamaguchi H."/>
            <person name="Nakajima N."/>
            <person name="Kawachi M."/>
        </authorList>
    </citation>
    <scope>NUCLEOTIDE SEQUENCE [LARGE SCALE GENOMIC DNA]</scope>
    <source>
        <strain evidence="6 7">NIES-35</strain>
    </source>
</reference>
<dbReference type="SMART" id="SM00460">
    <property type="entry name" value="TGc"/>
    <property type="match status" value="1"/>
</dbReference>
<keyword evidence="3" id="KW-0862">Zinc</keyword>
<keyword evidence="7" id="KW-1185">Reference proteome</keyword>
<evidence type="ECO:0000256" key="4">
    <source>
        <dbReference type="SAM" id="MobiDB-lite"/>
    </source>
</evidence>
<accession>A0A2V0P1R1</accession>
<feature type="compositionally biased region" description="Gly residues" evidence="4">
    <location>
        <begin position="483"/>
        <end position="493"/>
    </location>
</feature>
<comment type="similarity">
    <text evidence="1">Belongs to the transglutaminase-like superfamily. PNGase family.</text>
</comment>
<sequence>MAGRDQDAALAAQLQRQEALAMQQSKLAASLKRDVVKALSVEDPAAQSAARAAAPLAALRAAAAEEVELNRRLGAKLELGEEELFVEALTLWFKAEFMSWVGNTLPCAACGGTAASSGMLQPSPEEQADGAARVEGFTCGGCGGVTRFPRYTSPRKLLETRRGRCGEWAHALLLFLRAEGLEARHVHDHLDHVWVEWRSRRLGRWMHVDPCEGAVDTPLIYEQGWGKRPALVVAVGAVGAADVTGRYVKDYSEALARRRDGGDTSLMTEELIEAQITALNRQLRAHASPEARKLLLTRDLADALQLGLTIGLKSPGGGAAGGAQLPGRLSGPAEWRAARGEDGAGSAAAGAHPPPPPPGTRYALVGPPPAPLAPLLAAARRVPGAAPGAACRASGGNGEGQGPRRLFDAAAATKWLDFGGGGAGGQAWAELRLPADAAPVTVCHYALVSGDDAPERDPAHILLECVPAGDKEGDGGEGDGDGDGGGGGGGGSGDAAEAWIVLDERRGVRFGARGQLLSFAVPPASRARSRRWRLRVLAARDPGAANSVQLAQWEMYASGPAPAGAAAGADAGDGCDCGQPVGAGGGGAGFLSESHIAALRRLGEAAEAPAAAAAAAAAAAPAAAAATAAAEARPPQPPPAGSDAAAAQLLRRVAANLADGPADPKFFGLRGDKVAPLLERPACVAALLEIGFRPVLLPPRPGAAAAAAAAGPGAGAGAAGGQQQQQGPERVGLVADHSEASESGSDGAAAARRGAAAVLAALGGGAGECST</sequence>
<dbReference type="PANTHER" id="PTHR12143">
    <property type="entry name" value="PEPTIDE N-GLYCANASE PNGASE -RELATED"/>
    <property type="match status" value="1"/>
</dbReference>
<evidence type="ECO:0000256" key="3">
    <source>
        <dbReference type="ARBA" id="ARBA00022833"/>
    </source>
</evidence>
<evidence type="ECO:0000313" key="7">
    <source>
        <dbReference type="Proteomes" id="UP000247498"/>
    </source>
</evidence>
<gene>
    <name evidence="6" type="ORF">Rsub_05481</name>
</gene>
<dbReference type="STRING" id="307507.A0A2V0P1R1"/>
<proteinExistence type="inferred from homology"/>
<dbReference type="GO" id="GO:0006516">
    <property type="term" value="P:glycoprotein catabolic process"/>
    <property type="evidence" value="ECO:0007669"/>
    <property type="project" value="TreeGrafter"/>
</dbReference>
<feature type="region of interest" description="Disordered" evidence="4">
    <location>
        <begin position="336"/>
        <end position="360"/>
    </location>
</feature>
<evidence type="ECO:0000256" key="1">
    <source>
        <dbReference type="ARBA" id="ARBA00009390"/>
    </source>
</evidence>
<evidence type="ECO:0000256" key="2">
    <source>
        <dbReference type="ARBA" id="ARBA00022723"/>
    </source>
</evidence>
<dbReference type="GO" id="GO:0046872">
    <property type="term" value="F:metal ion binding"/>
    <property type="evidence" value="ECO:0007669"/>
    <property type="project" value="UniProtKB-KW"/>
</dbReference>
<feature type="domain" description="Transglutaminase-like" evidence="5">
    <location>
        <begin position="157"/>
        <end position="212"/>
    </location>
</feature>